<keyword evidence="8" id="KW-0539">Nucleus</keyword>
<dbReference type="GO" id="GO:0006355">
    <property type="term" value="P:regulation of DNA-templated transcription"/>
    <property type="evidence" value="ECO:0000318"/>
    <property type="project" value="GO_Central"/>
</dbReference>
<dbReference type="SMR" id="A0A1S4BBY8"/>
<evidence type="ECO:0000256" key="4">
    <source>
        <dbReference type="ARBA" id="ARBA00022833"/>
    </source>
</evidence>
<comment type="similarity">
    <text evidence="9">Belongs to the WRKY group I family.</text>
</comment>
<organism evidence="12 13">
    <name type="scientific">Nicotiana tabacum</name>
    <name type="common">Common tobacco</name>
    <dbReference type="NCBI Taxonomy" id="4097"/>
    <lineage>
        <taxon>Eukaryota</taxon>
        <taxon>Viridiplantae</taxon>
        <taxon>Streptophyta</taxon>
        <taxon>Embryophyta</taxon>
        <taxon>Tracheophyta</taxon>
        <taxon>Spermatophyta</taxon>
        <taxon>Magnoliopsida</taxon>
        <taxon>eudicotyledons</taxon>
        <taxon>Gunneridae</taxon>
        <taxon>Pentapetalae</taxon>
        <taxon>asterids</taxon>
        <taxon>lamiids</taxon>
        <taxon>Solanales</taxon>
        <taxon>Solanaceae</taxon>
        <taxon>Nicotianoideae</taxon>
        <taxon>Nicotianeae</taxon>
        <taxon>Nicotiana</taxon>
    </lineage>
</organism>
<keyword evidence="7" id="KW-0804">Transcription</keyword>
<keyword evidence="4" id="KW-0862">Zinc</keyword>
<dbReference type="InterPro" id="IPR044810">
    <property type="entry name" value="WRKY_plant"/>
</dbReference>
<dbReference type="InterPro" id="IPR036576">
    <property type="entry name" value="WRKY_dom_sf"/>
</dbReference>
<evidence type="ECO:0000256" key="9">
    <source>
        <dbReference type="ARBA" id="ARBA00061157"/>
    </source>
</evidence>
<dbReference type="STRING" id="4097.A0A1S4BBY8"/>
<dbReference type="SMART" id="SM00774">
    <property type="entry name" value="WRKY"/>
    <property type="match status" value="2"/>
</dbReference>
<reference evidence="12" key="1">
    <citation type="journal article" date="2014" name="Nat. Commun.">
        <title>The tobacco genome sequence and its comparison with those of tomato and potato.</title>
        <authorList>
            <person name="Sierro N."/>
            <person name="Battey J.N."/>
            <person name="Ouadi S."/>
            <person name="Bakaher N."/>
            <person name="Bovet L."/>
            <person name="Willig A."/>
            <person name="Goepfert S."/>
            <person name="Peitsch M.C."/>
            <person name="Ivanov N.V."/>
        </authorList>
    </citation>
    <scope>NUCLEOTIDE SEQUENCE [LARGE SCALE GENOMIC DNA]</scope>
</reference>
<keyword evidence="6" id="KW-0238">DNA-binding</keyword>
<gene>
    <name evidence="13" type="primary">LOC107806655</name>
</gene>
<sequence>MERNIGEPIDDWNFQIVENLDSETMLDTHESAVKVEERSGNAENGSLFPNNNNKRSSIAERRAAKCGFNASTISIAQFRVTTTSTPEMSPPTARPNFLTIPPGLTPAALLDSPVMLPNSLAPQSPTTGSFHFSTINQENTMKTTQIARDHFEFPVESPKATALKKCSLDIAGETNVQQNMSCIGLTNIHESGNCARRANQFEQRSAVTSYKITCNGSDDGYTWRKYGQKHVKGSEFPRSYYKCTQQNCPVKKKVERSPDGQITEIVYKGAHNHHKSQPPRRATMSSTVYGLGETSEMSEGNIGGSNSWRSVQFERNKDVRAPSGLDRTSSASVLTKVSDPLMLNYQKTNINAFESAGTTPEPSSTLASRDDEDEDRATEGSTSLGDDVDDYAFDHKRRRREFYSVETSLSSRTTREPRVVVQIESEIDILDDGYRWRKYGQKVVKGNPNPRSYYKCTSAGCPVRKHVERAPDNLISVITTYEGKHNHEVPSTNKTNCAISGNQALTSTSKTHKVSNLGMQVQDCNFQFNRKPFDYVRPSFLDLRFGATSPIYDLKFPTNLHSYGSFLLSPTQVSNSCSFAPLQMPEFPLPLSLPMSLPLVGPNIVPPLGGFHFNDLPLTPNGVSSHSSIAVGDQKYIHDDNNNNKNAIIVRGNEEIKNENLCDHQNGASSAVFCGQIMDNFPS</sequence>
<dbReference type="AlphaFoldDB" id="A0A1S4BBY8"/>
<dbReference type="RefSeq" id="XP_016486336.1">
    <property type="nucleotide sequence ID" value="XM_016630850.1"/>
</dbReference>
<dbReference type="Proteomes" id="UP000790787">
    <property type="component" value="Chromosome 13"/>
</dbReference>
<name>A0A1S4BBY8_TOBAC</name>
<evidence type="ECO:0000259" key="11">
    <source>
        <dbReference type="PROSITE" id="PS50811"/>
    </source>
</evidence>
<dbReference type="InterPro" id="IPR003657">
    <property type="entry name" value="WRKY_dom"/>
</dbReference>
<dbReference type="SUPFAM" id="SSF118290">
    <property type="entry name" value="WRKY DNA-binding domain"/>
    <property type="match status" value="2"/>
</dbReference>
<dbReference type="Gene3D" id="2.20.25.80">
    <property type="entry name" value="WRKY domain"/>
    <property type="match status" value="2"/>
</dbReference>
<comment type="subcellular location">
    <subcellularLocation>
        <location evidence="1">Nucleus</location>
    </subcellularLocation>
</comment>
<dbReference type="GeneID" id="107806655"/>
<evidence type="ECO:0000256" key="3">
    <source>
        <dbReference type="ARBA" id="ARBA00022737"/>
    </source>
</evidence>
<dbReference type="GO" id="GO:0000976">
    <property type="term" value="F:transcription cis-regulatory region binding"/>
    <property type="evidence" value="ECO:0000318"/>
    <property type="project" value="GO_Central"/>
</dbReference>
<dbReference type="FunFam" id="2.20.25.80:FF:000006">
    <property type="entry name" value="WRKY transcription factor"/>
    <property type="match status" value="1"/>
</dbReference>
<evidence type="ECO:0000256" key="8">
    <source>
        <dbReference type="ARBA" id="ARBA00023242"/>
    </source>
</evidence>
<accession>A0A1S4BBY8</accession>
<keyword evidence="3" id="KW-0677">Repeat</keyword>
<protein>
    <submittedName>
        <fullName evidence="13">Probable WRKY transcription factor 33 isoform X1</fullName>
    </submittedName>
    <submittedName>
        <fullName evidence="13">WRKY transcription factor 4 isoform X1</fullName>
    </submittedName>
</protein>
<dbReference type="Pfam" id="PF03106">
    <property type="entry name" value="WRKY"/>
    <property type="match status" value="2"/>
</dbReference>
<keyword evidence="2" id="KW-0479">Metal-binding</keyword>
<feature type="domain" description="WRKY" evidence="11">
    <location>
        <begin position="218"/>
        <end position="276"/>
    </location>
</feature>
<dbReference type="PANTHER" id="PTHR31221">
    <property type="entry name" value="WRKY TRANSCRIPTION FACTOR PROTEIN 1-RELATED"/>
    <property type="match status" value="1"/>
</dbReference>
<dbReference type="GO" id="GO:0005634">
    <property type="term" value="C:nucleus"/>
    <property type="evidence" value="ECO:0000318"/>
    <property type="project" value="GO_Central"/>
</dbReference>
<evidence type="ECO:0000256" key="2">
    <source>
        <dbReference type="ARBA" id="ARBA00022723"/>
    </source>
</evidence>
<evidence type="ECO:0000256" key="1">
    <source>
        <dbReference type="ARBA" id="ARBA00004123"/>
    </source>
</evidence>
<feature type="compositionally biased region" description="Polar residues" evidence="10">
    <location>
        <begin position="353"/>
        <end position="367"/>
    </location>
</feature>
<proteinExistence type="inferred from homology"/>
<dbReference type="GO" id="GO:0046872">
    <property type="term" value="F:metal ion binding"/>
    <property type="evidence" value="ECO:0007669"/>
    <property type="project" value="UniProtKB-KW"/>
</dbReference>
<evidence type="ECO:0000313" key="12">
    <source>
        <dbReference type="Proteomes" id="UP000790787"/>
    </source>
</evidence>
<dbReference type="OrthoDB" id="2021103at2759"/>
<dbReference type="RefSeq" id="XP_016486336.1">
    <property type="nucleotide sequence ID" value="XM_016630850.2"/>
</dbReference>
<dbReference type="PaxDb" id="4097-A0A1S4BBY8"/>
<dbReference type="PANTHER" id="PTHR31221:SF376">
    <property type="entry name" value="WRKY TRANSCRIPTION FACTOR 33 ISOFORM X1-RELATED"/>
    <property type="match status" value="1"/>
</dbReference>
<dbReference type="GO" id="GO:0003700">
    <property type="term" value="F:DNA-binding transcription factor activity"/>
    <property type="evidence" value="ECO:0000318"/>
    <property type="project" value="GO_Central"/>
</dbReference>
<keyword evidence="5" id="KW-0805">Transcription regulation</keyword>
<evidence type="ECO:0000256" key="5">
    <source>
        <dbReference type="ARBA" id="ARBA00023015"/>
    </source>
</evidence>
<dbReference type="FunFam" id="2.20.25.80:FF:000003">
    <property type="entry name" value="WRKY transcription factor 57"/>
    <property type="match status" value="1"/>
</dbReference>
<dbReference type="PROSITE" id="PS50811">
    <property type="entry name" value="WRKY"/>
    <property type="match status" value="2"/>
</dbReference>
<dbReference type="KEGG" id="nta:107806655"/>
<feature type="domain" description="WRKY" evidence="11">
    <location>
        <begin position="425"/>
        <end position="490"/>
    </location>
</feature>
<feature type="region of interest" description="Disordered" evidence="10">
    <location>
        <begin position="353"/>
        <end position="389"/>
    </location>
</feature>
<reference evidence="13" key="2">
    <citation type="submission" date="2025-08" db="UniProtKB">
        <authorList>
            <consortium name="RefSeq"/>
        </authorList>
    </citation>
    <scope>IDENTIFICATION</scope>
    <source>
        <tissue evidence="13">Leaf</tissue>
    </source>
</reference>
<dbReference type="OMA" id="NHIKRDR"/>
<evidence type="ECO:0000256" key="7">
    <source>
        <dbReference type="ARBA" id="ARBA00023163"/>
    </source>
</evidence>
<keyword evidence="12" id="KW-1185">Reference proteome</keyword>
<evidence type="ECO:0000256" key="10">
    <source>
        <dbReference type="SAM" id="MobiDB-lite"/>
    </source>
</evidence>
<evidence type="ECO:0000313" key="13">
    <source>
        <dbReference type="RefSeq" id="XP_016486336.1"/>
    </source>
</evidence>
<evidence type="ECO:0000256" key="6">
    <source>
        <dbReference type="ARBA" id="ARBA00023125"/>
    </source>
</evidence>